<dbReference type="Proteomes" id="UP001196870">
    <property type="component" value="Unassembled WGS sequence"/>
</dbReference>
<comment type="caution">
    <text evidence="1">The sequence shown here is derived from an EMBL/GenBank/DDBJ whole genome shotgun (WGS) entry which is preliminary data.</text>
</comment>
<reference evidence="2" key="1">
    <citation type="journal article" date="2021" name="Syst. Appl. Microbiol.">
        <title>Roseomonas hellenica sp. nov., isolated from roots of wild-growing Alkanna tinctoria.</title>
        <authorList>
            <person name="Rat A."/>
            <person name="Naranjo H.D."/>
            <person name="Lebbe L."/>
            <person name="Cnockaert M."/>
            <person name="Krigas N."/>
            <person name="Grigoriadou K."/>
            <person name="Maloupa E."/>
            <person name="Willems A."/>
        </authorList>
    </citation>
    <scope>NUCLEOTIDE SEQUENCE [LARGE SCALE GENOMIC DNA]</scope>
    <source>
        <strain evidence="2">LMG 31523</strain>
    </source>
</reference>
<gene>
    <name evidence="1" type="ORF">GXW71_17225</name>
</gene>
<evidence type="ECO:0000313" key="2">
    <source>
        <dbReference type="Proteomes" id="UP001196870"/>
    </source>
</evidence>
<dbReference type="RefSeq" id="WP_211853778.1">
    <property type="nucleotide sequence ID" value="NZ_JAAGBB010000020.1"/>
</dbReference>
<protein>
    <submittedName>
        <fullName evidence="1">Uncharacterized protein</fullName>
    </submittedName>
</protein>
<organism evidence="1 2">
    <name type="scientific">Plastoroseomonas hellenica</name>
    <dbReference type="NCBI Taxonomy" id="2687306"/>
    <lineage>
        <taxon>Bacteria</taxon>
        <taxon>Pseudomonadati</taxon>
        <taxon>Pseudomonadota</taxon>
        <taxon>Alphaproteobacteria</taxon>
        <taxon>Acetobacterales</taxon>
        <taxon>Acetobacteraceae</taxon>
        <taxon>Plastoroseomonas</taxon>
    </lineage>
</organism>
<name>A0ABS5F1V6_9PROT</name>
<proteinExistence type="predicted"/>
<evidence type="ECO:0000313" key="1">
    <source>
        <dbReference type="EMBL" id="MBR0666105.1"/>
    </source>
</evidence>
<accession>A0ABS5F1V6</accession>
<dbReference type="EMBL" id="JAAGBB010000020">
    <property type="protein sequence ID" value="MBR0666105.1"/>
    <property type="molecule type" value="Genomic_DNA"/>
</dbReference>
<sequence>MEKEDDFLSEAETRIHAGIACEELQLWAWRWRNADDAGGRDVLTALRRRLADLASGNACKRAAYLALREGLGDGADS</sequence>
<keyword evidence="2" id="KW-1185">Reference proteome</keyword>